<dbReference type="Proteomes" id="UP001500353">
    <property type="component" value="Unassembled WGS sequence"/>
</dbReference>
<dbReference type="EMBL" id="BAABHX010000005">
    <property type="protein sequence ID" value="GAA5096827.1"/>
    <property type="molecule type" value="Genomic_DNA"/>
</dbReference>
<accession>A0ABP9MHT8</accession>
<evidence type="ECO:0000313" key="2">
    <source>
        <dbReference type="Proteomes" id="UP001500353"/>
    </source>
</evidence>
<gene>
    <name evidence="1" type="ORF">GCM10023210_31120</name>
</gene>
<evidence type="ECO:0000313" key="1">
    <source>
        <dbReference type="EMBL" id="GAA5096827.1"/>
    </source>
</evidence>
<comment type="caution">
    <text evidence="1">The sequence shown here is derived from an EMBL/GenBank/DDBJ whole genome shotgun (WGS) entry which is preliminary data.</text>
</comment>
<sequence>MNNKEIKFEWSDVQVHLLGKKIDVKPLEYTNENSILVSRFEGTLNISKNEFDSLFVPKRKEKKLSNFQLKKLFKKFKKNLENNQE</sequence>
<organism evidence="1 2">
    <name type="scientific">Chryseobacterium ginsengisoli</name>
    <dbReference type="NCBI Taxonomy" id="363853"/>
    <lineage>
        <taxon>Bacteria</taxon>
        <taxon>Pseudomonadati</taxon>
        <taxon>Bacteroidota</taxon>
        <taxon>Flavobacteriia</taxon>
        <taxon>Flavobacteriales</taxon>
        <taxon>Weeksellaceae</taxon>
        <taxon>Chryseobacterium group</taxon>
        <taxon>Chryseobacterium</taxon>
    </lineage>
</organism>
<protein>
    <submittedName>
        <fullName evidence="1">Uncharacterized protein</fullName>
    </submittedName>
</protein>
<name>A0ABP9MHT8_9FLAO</name>
<dbReference type="RefSeq" id="WP_345206029.1">
    <property type="nucleotide sequence ID" value="NZ_BAABHX010000005.1"/>
</dbReference>
<proteinExistence type="predicted"/>
<reference evidence="2" key="1">
    <citation type="journal article" date="2019" name="Int. J. Syst. Evol. Microbiol.">
        <title>The Global Catalogue of Microorganisms (GCM) 10K type strain sequencing project: providing services to taxonomists for standard genome sequencing and annotation.</title>
        <authorList>
            <consortium name="The Broad Institute Genomics Platform"/>
            <consortium name="The Broad Institute Genome Sequencing Center for Infectious Disease"/>
            <person name="Wu L."/>
            <person name="Ma J."/>
        </authorList>
    </citation>
    <scope>NUCLEOTIDE SEQUENCE [LARGE SCALE GENOMIC DNA]</scope>
    <source>
        <strain evidence="2">JCM 18019</strain>
    </source>
</reference>
<keyword evidence="2" id="KW-1185">Reference proteome</keyword>